<evidence type="ECO:0000313" key="1">
    <source>
        <dbReference type="EMBL" id="GFQ71209.1"/>
    </source>
</evidence>
<evidence type="ECO:0000313" key="2">
    <source>
        <dbReference type="Proteomes" id="UP000887116"/>
    </source>
</evidence>
<dbReference type="EMBL" id="BMAO01030924">
    <property type="protein sequence ID" value="GFQ71209.1"/>
    <property type="molecule type" value="Genomic_DNA"/>
</dbReference>
<dbReference type="AlphaFoldDB" id="A0A8X6KEH0"/>
<sequence length="86" mass="10073">MEASERCQRDVGKFLTAENGNFSEIYRRIQNVYLTEDKNCRSVFRWCRYFRSGRSSTNDRSRPGQANVAITEEAVAEMDPLVRIYL</sequence>
<protein>
    <recommendedName>
        <fullName evidence="3">Mos1 transposase HTH domain-containing protein</fullName>
    </recommendedName>
</protein>
<accession>A0A8X6KEH0</accession>
<name>A0A8X6KEH0_TRICU</name>
<dbReference type="Proteomes" id="UP000887116">
    <property type="component" value="Unassembled WGS sequence"/>
</dbReference>
<evidence type="ECO:0008006" key="3">
    <source>
        <dbReference type="Google" id="ProtNLM"/>
    </source>
</evidence>
<comment type="caution">
    <text evidence="1">The sequence shown here is derived from an EMBL/GenBank/DDBJ whole genome shotgun (WGS) entry which is preliminary data.</text>
</comment>
<proteinExistence type="predicted"/>
<gene>
    <name evidence="1" type="ORF">TNCT_625001</name>
</gene>
<dbReference type="OrthoDB" id="10571931at2759"/>
<reference evidence="1" key="1">
    <citation type="submission" date="2020-07" db="EMBL/GenBank/DDBJ databases">
        <title>Multicomponent nature underlies the extraordinary mechanical properties of spider dragline silk.</title>
        <authorList>
            <person name="Kono N."/>
            <person name="Nakamura H."/>
            <person name="Mori M."/>
            <person name="Yoshida Y."/>
            <person name="Ohtoshi R."/>
            <person name="Malay A.D."/>
            <person name="Moran D.A.P."/>
            <person name="Tomita M."/>
            <person name="Numata K."/>
            <person name="Arakawa K."/>
        </authorList>
    </citation>
    <scope>NUCLEOTIDE SEQUENCE</scope>
</reference>
<keyword evidence="2" id="KW-1185">Reference proteome</keyword>
<organism evidence="1 2">
    <name type="scientific">Trichonephila clavata</name>
    <name type="common">Joro spider</name>
    <name type="synonym">Nephila clavata</name>
    <dbReference type="NCBI Taxonomy" id="2740835"/>
    <lineage>
        <taxon>Eukaryota</taxon>
        <taxon>Metazoa</taxon>
        <taxon>Ecdysozoa</taxon>
        <taxon>Arthropoda</taxon>
        <taxon>Chelicerata</taxon>
        <taxon>Arachnida</taxon>
        <taxon>Araneae</taxon>
        <taxon>Araneomorphae</taxon>
        <taxon>Entelegynae</taxon>
        <taxon>Araneoidea</taxon>
        <taxon>Nephilidae</taxon>
        <taxon>Trichonephila</taxon>
    </lineage>
</organism>